<dbReference type="PANTHER" id="PTHR23129">
    <property type="entry name" value="ACYL-COENZYME A DIPHOSPHATASE FITM2"/>
    <property type="match status" value="1"/>
</dbReference>
<evidence type="ECO:0000256" key="2">
    <source>
        <dbReference type="ARBA" id="ARBA00022692"/>
    </source>
</evidence>
<dbReference type="Proteomes" id="UP000054279">
    <property type="component" value="Unassembled WGS sequence"/>
</dbReference>
<evidence type="ECO:0000256" key="4">
    <source>
        <dbReference type="ARBA" id="ARBA00022824"/>
    </source>
</evidence>
<keyword evidence="2 8" id="KW-0812">Transmembrane</keyword>
<dbReference type="GO" id="GO:0034389">
    <property type="term" value="P:lipid droplet organization"/>
    <property type="evidence" value="ECO:0007669"/>
    <property type="project" value="TreeGrafter"/>
</dbReference>
<dbReference type="GO" id="GO:0005789">
    <property type="term" value="C:endoplasmic reticulum membrane"/>
    <property type="evidence" value="ECO:0007669"/>
    <property type="project" value="UniProtKB-SubCell"/>
</dbReference>
<dbReference type="GO" id="GO:0008654">
    <property type="term" value="P:phospholipid biosynthetic process"/>
    <property type="evidence" value="ECO:0007669"/>
    <property type="project" value="TreeGrafter"/>
</dbReference>
<feature type="transmembrane region" description="Helical" evidence="8">
    <location>
        <begin position="7"/>
        <end position="25"/>
    </location>
</feature>
<proteinExistence type="predicted"/>
<evidence type="ECO:0008006" key="11">
    <source>
        <dbReference type="Google" id="ProtNLM"/>
    </source>
</evidence>
<evidence type="ECO:0000313" key="9">
    <source>
        <dbReference type="EMBL" id="KIJ40982.1"/>
    </source>
</evidence>
<accession>A0A0C9VHU9</accession>
<dbReference type="OrthoDB" id="5579088at2759"/>
<keyword evidence="10" id="KW-1185">Reference proteome</keyword>
<evidence type="ECO:0000256" key="3">
    <source>
        <dbReference type="ARBA" id="ARBA00022801"/>
    </source>
</evidence>
<protein>
    <recommendedName>
        <fullName evidence="11">Inositol phospholipid synthesis and fat-storage-inducing TM-domain-containing protein</fullName>
    </recommendedName>
</protein>
<comment type="subcellular location">
    <subcellularLocation>
        <location evidence="1">Endoplasmic reticulum membrane</location>
        <topology evidence="1">Multi-pass membrane protein</topology>
    </subcellularLocation>
</comment>
<dbReference type="PANTHER" id="PTHR23129:SF0">
    <property type="entry name" value="ACYL-COENZYME A DIPHOSPHATASE FITM2"/>
    <property type="match status" value="1"/>
</dbReference>
<evidence type="ECO:0000256" key="1">
    <source>
        <dbReference type="ARBA" id="ARBA00004477"/>
    </source>
</evidence>
<evidence type="ECO:0000256" key="8">
    <source>
        <dbReference type="SAM" id="Phobius"/>
    </source>
</evidence>
<keyword evidence="6" id="KW-0443">Lipid metabolism</keyword>
<keyword evidence="3" id="KW-0378">Hydrolase</keyword>
<gene>
    <name evidence="9" type="ORF">M422DRAFT_75706</name>
</gene>
<organism evidence="9 10">
    <name type="scientific">Sphaerobolus stellatus (strain SS14)</name>
    <dbReference type="NCBI Taxonomy" id="990650"/>
    <lineage>
        <taxon>Eukaryota</taxon>
        <taxon>Fungi</taxon>
        <taxon>Dikarya</taxon>
        <taxon>Basidiomycota</taxon>
        <taxon>Agaricomycotina</taxon>
        <taxon>Agaricomycetes</taxon>
        <taxon>Phallomycetidae</taxon>
        <taxon>Geastrales</taxon>
        <taxon>Sphaerobolaceae</taxon>
        <taxon>Sphaerobolus</taxon>
    </lineage>
</organism>
<dbReference type="Pfam" id="PF10261">
    <property type="entry name" value="FIT"/>
    <property type="match status" value="2"/>
</dbReference>
<evidence type="ECO:0000256" key="6">
    <source>
        <dbReference type="ARBA" id="ARBA00023098"/>
    </source>
</evidence>
<dbReference type="AlphaFoldDB" id="A0A0C9VHU9"/>
<dbReference type="EMBL" id="KN837140">
    <property type="protein sequence ID" value="KIJ40982.1"/>
    <property type="molecule type" value="Genomic_DNA"/>
</dbReference>
<evidence type="ECO:0000256" key="7">
    <source>
        <dbReference type="ARBA" id="ARBA00023136"/>
    </source>
</evidence>
<reference evidence="9 10" key="1">
    <citation type="submission" date="2014-06" db="EMBL/GenBank/DDBJ databases">
        <title>Evolutionary Origins and Diversification of the Mycorrhizal Mutualists.</title>
        <authorList>
            <consortium name="DOE Joint Genome Institute"/>
            <consortium name="Mycorrhizal Genomics Consortium"/>
            <person name="Kohler A."/>
            <person name="Kuo A."/>
            <person name="Nagy L.G."/>
            <person name="Floudas D."/>
            <person name="Copeland A."/>
            <person name="Barry K.W."/>
            <person name="Cichocki N."/>
            <person name="Veneault-Fourrey C."/>
            <person name="LaButti K."/>
            <person name="Lindquist E.A."/>
            <person name="Lipzen A."/>
            <person name="Lundell T."/>
            <person name="Morin E."/>
            <person name="Murat C."/>
            <person name="Riley R."/>
            <person name="Ohm R."/>
            <person name="Sun H."/>
            <person name="Tunlid A."/>
            <person name="Henrissat B."/>
            <person name="Grigoriev I.V."/>
            <person name="Hibbett D.S."/>
            <person name="Martin F."/>
        </authorList>
    </citation>
    <scope>NUCLEOTIDE SEQUENCE [LARGE SCALE GENOMIC DNA]</scope>
    <source>
        <strain evidence="9 10">SS14</strain>
    </source>
</reference>
<sequence length="287" mass="31363">MVTSRKAIIGILSVAILGGTLYSVINNTYVDTSNPLLAHLQHPLHHQSIFAQKSNIINQLFIKKAWGWTTLAFLLVWAFSPADLQTAEGWLKWGLGTAVWGVFVSWFFGPGLIERFAVVSGGECVVTLPSGSSDQSPGVLAVPAEYCYQHTIISPQTHPALFTTSLLANVGDSWTGRARLYKGHDVSGHIFLLTMATLFLHDQLVPAWRLLAGNRRTSVPYKVAVTAATALLGLWLSMCFATSVYWHTPFEKFTGFALGLVGYAIIYLPFRAATSGQPLSVPNTRLD</sequence>
<keyword evidence="7 8" id="KW-0472">Membrane</keyword>
<keyword evidence="4" id="KW-0256">Endoplasmic reticulum</keyword>
<feature type="transmembrane region" description="Helical" evidence="8">
    <location>
        <begin position="223"/>
        <end position="247"/>
    </location>
</feature>
<feature type="transmembrane region" description="Helical" evidence="8">
    <location>
        <begin position="65"/>
        <end position="82"/>
    </location>
</feature>
<evidence type="ECO:0000313" key="10">
    <source>
        <dbReference type="Proteomes" id="UP000054279"/>
    </source>
</evidence>
<dbReference type="InterPro" id="IPR019388">
    <property type="entry name" value="FIT"/>
</dbReference>
<dbReference type="HOGENOM" id="CLU_048143_1_0_1"/>
<feature type="transmembrane region" description="Helical" evidence="8">
    <location>
        <begin position="253"/>
        <end position="270"/>
    </location>
</feature>
<name>A0A0C9VHU9_SPHS4</name>
<evidence type="ECO:0000256" key="5">
    <source>
        <dbReference type="ARBA" id="ARBA00022989"/>
    </source>
</evidence>
<feature type="transmembrane region" description="Helical" evidence="8">
    <location>
        <begin position="89"/>
        <end position="108"/>
    </location>
</feature>
<dbReference type="GO" id="GO:0010945">
    <property type="term" value="F:coenzyme A diphosphatase activity"/>
    <property type="evidence" value="ECO:0007669"/>
    <property type="project" value="InterPro"/>
</dbReference>
<keyword evidence="5 8" id="KW-1133">Transmembrane helix</keyword>
<dbReference type="GO" id="GO:0019915">
    <property type="term" value="P:lipid storage"/>
    <property type="evidence" value="ECO:0007669"/>
    <property type="project" value="InterPro"/>
</dbReference>